<comment type="caution">
    <text evidence="7">The sequence shown here is derived from an EMBL/GenBank/DDBJ whole genome shotgun (WGS) entry which is preliminary data.</text>
</comment>
<dbReference type="GO" id="GO:0046983">
    <property type="term" value="F:protein dimerization activity"/>
    <property type="evidence" value="ECO:0007669"/>
    <property type="project" value="InterPro"/>
</dbReference>
<feature type="domain" description="HAT C-terminal dimerisation" evidence="6">
    <location>
        <begin position="468"/>
        <end position="541"/>
    </location>
</feature>
<comment type="subcellular location">
    <subcellularLocation>
        <location evidence="1">Nucleus</location>
    </subcellularLocation>
</comment>
<dbReference type="PANTHER" id="PTHR46481">
    <property type="entry name" value="ZINC FINGER BED DOMAIN-CONTAINING PROTEIN 4"/>
    <property type="match status" value="1"/>
</dbReference>
<dbReference type="AlphaFoldDB" id="A0A816SVW2"/>
<dbReference type="Pfam" id="PF05699">
    <property type="entry name" value="Dimer_Tnp_hAT"/>
    <property type="match status" value="1"/>
</dbReference>
<evidence type="ECO:0000313" key="8">
    <source>
        <dbReference type="Proteomes" id="UP000663887"/>
    </source>
</evidence>
<evidence type="ECO:0000256" key="5">
    <source>
        <dbReference type="ARBA" id="ARBA00023242"/>
    </source>
</evidence>
<evidence type="ECO:0000256" key="3">
    <source>
        <dbReference type="ARBA" id="ARBA00022771"/>
    </source>
</evidence>
<organism evidence="7 8">
    <name type="scientific">Rotaria magnacalcarata</name>
    <dbReference type="NCBI Taxonomy" id="392030"/>
    <lineage>
        <taxon>Eukaryota</taxon>
        <taxon>Metazoa</taxon>
        <taxon>Spiralia</taxon>
        <taxon>Gnathifera</taxon>
        <taxon>Rotifera</taxon>
        <taxon>Eurotatoria</taxon>
        <taxon>Bdelloidea</taxon>
        <taxon>Philodinida</taxon>
        <taxon>Philodinidae</taxon>
        <taxon>Rotaria</taxon>
    </lineage>
</organism>
<dbReference type="EMBL" id="CAJNRG010007142">
    <property type="protein sequence ID" value="CAF2091828.1"/>
    <property type="molecule type" value="Genomic_DNA"/>
</dbReference>
<evidence type="ECO:0000259" key="6">
    <source>
        <dbReference type="Pfam" id="PF05699"/>
    </source>
</evidence>
<keyword evidence="3" id="KW-0863">Zinc-finger</keyword>
<evidence type="ECO:0000256" key="4">
    <source>
        <dbReference type="ARBA" id="ARBA00022833"/>
    </source>
</evidence>
<dbReference type="Proteomes" id="UP000663887">
    <property type="component" value="Unassembled WGS sequence"/>
</dbReference>
<dbReference type="SUPFAM" id="SSF53098">
    <property type="entry name" value="Ribonuclease H-like"/>
    <property type="match status" value="1"/>
</dbReference>
<evidence type="ECO:0000313" key="7">
    <source>
        <dbReference type="EMBL" id="CAF2091828.1"/>
    </source>
</evidence>
<sequence>MDLESLFQSRQTISRGITNQAQLYREQLMELIKEPVQNQSLTASPDMWTDRYRQLSYLGVTVTFVDLHLCFRKFTLCCRSFPVELAKTGENVSKVLKEELSQYGIERFDAVYWVSDRGSNFIRCFNLNMVDPIFCFAHRIHNILTITFINKKIDGHFNDEDIEDIPDNLGQEEFVGDEYMTLGAKRVFLTINHTKTLVRYVKQANLNELIVKLGGEETTTLKQSVVTRWLSLFGCVESVYSNYDAILLVLEIRRTTKYINDLTKYNLIDLLLLLAPLNAALQAIQTDEYIFEISVIGKKKYPLIFQSSFATDYLLFESGGVEFFRQRIHAKLIEMFTFDDRHYMAMCLHPALREMDDVSNQIKNICYGNIRKYLREKQMDAVDTTKSRVSSSSKKRKLLHRFLDEGEDDENEETQEQTSFDQNSIHVDHDVVDLTRKPGIERRRLSSASSISTEFSYRTNYQALKPDELDEYLEADLPSEIVNENPLQFWSSELASSKFPVLKCFARKLFSIPATSSGTERLFSYSGIILNNRRQTITSSSG</sequence>
<evidence type="ECO:0000256" key="1">
    <source>
        <dbReference type="ARBA" id="ARBA00004123"/>
    </source>
</evidence>
<dbReference type="InterPro" id="IPR052035">
    <property type="entry name" value="ZnF_BED_domain_contain"/>
</dbReference>
<evidence type="ECO:0000256" key="2">
    <source>
        <dbReference type="ARBA" id="ARBA00022723"/>
    </source>
</evidence>
<dbReference type="InterPro" id="IPR012337">
    <property type="entry name" value="RNaseH-like_sf"/>
</dbReference>
<keyword evidence="2" id="KW-0479">Metal-binding</keyword>
<dbReference type="InterPro" id="IPR008906">
    <property type="entry name" value="HATC_C_dom"/>
</dbReference>
<dbReference type="GO" id="GO:0005634">
    <property type="term" value="C:nucleus"/>
    <property type="evidence" value="ECO:0007669"/>
    <property type="project" value="UniProtKB-SubCell"/>
</dbReference>
<reference evidence="7" key="1">
    <citation type="submission" date="2021-02" db="EMBL/GenBank/DDBJ databases">
        <authorList>
            <person name="Nowell W R."/>
        </authorList>
    </citation>
    <scope>NUCLEOTIDE SEQUENCE</scope>
</reference>
<proteinExistence type="predicted"/>
<dbReference type="GO" id="GO:0008270">
    <property type="term" value="F:zinc ion binding"/>
    <property type="evidence" value="ECO:0007669"/>
    <property type="project" value="UniProtKB-KW"/>
</dbReference>
<dbReference type="PANTHER" id="PTHR46481:SF10">
    <property type="entry name" value="ZINC FINGER BED DOMAIN-CONTAINING PROTEIN 39"/>
    <property type="match status" value="1"/>
</dbReference>
<keyword evidence="4" id="KW-0862">Zinc</keyword>
<gene>
    <name evidence="7" type="ORF">XDN619_LOCUS16754</name>
</gene>
<name>A0A816SVW2_9BILA</name>
<accession>A0A816SVW2</accession>
<keyword evidence="5" id="KW-0539">Nucleus</keyword>
<protein>
    <recommendedName>
        <fullName evidence="6">HAT C-terminal dimerisation domain-containing protein</fullName>
    </recommendedName>
</protein>